<evidence type="ECO:0000313" key="3">
    <source>
        <dbReference type="EMBL" id="MBJ7603188.1"/>
    </source>
</evidence>
<feature type="compositionally biased region" description="Pro residues" evidence="1">
    <location>
        <begin position="225"/>
        <end position="238"/>
    </location>
</feature>
<organism evidence="3 4">
    <name type="scientific">Candidatus Dormiibacter inghamiae</name>
    <dbReference type="NCBI Taxonomy" id="3127013"/>
    <lineage>
        <taxon>Bacteria</taxon>
        <taxon>Bacillati</taxon>
        <taxon>Candidatus Dormiibacterota</taxon>
        <taxon>Candidatus Dormibacteria</taxon>
        <taxon>Candidatus Dormibacterales</taxon>
        <taxon>Candidatus Dormibacteraceae</taxon>
        <taxon>Candidatus Dormiibacter</taxon>
    </lineage>
</organism>
<dbReference type="EMBL" id="JAEKNQ010000033">
    <property type="protein sequence ID" value="MBJ7603188.1"/>
    <property type="molecule type" value="Genomic_DNA"/>
</dbReference>
<name>A0A934KI92_9BACT</name>
<keyword evidence="2" id="KW-0472">Membrane</keyword>
<keyword evidence="2" id="KW-0812">Transmembrane</keyword>
<proteinExistence type="predicted"/>
<protein>
    <submittedName>
        <fullName evidence="3">CvpA family protein</fullName>
    </submittedName>
</protein>
<keyword evidence="2" id="KW-1133">Transmembrane helix</keyword>
<comment type="caution">
    <text evidence="3">The sequence shown here is derived from an EMBL/GenBank/DDBJ whole genome shotgun (WGS) entry which is preliminary data.</text>
</comment>
<feature type="transmembrane region" description="Helical" evidence="2">
    <location>
        <begin position="57"/>
        <end position="76"/>
    </location>
</feature>
<dbReference type="RefSeq" id="WP_338178787.1">
    <property type="nucleotide sequence ID" value="NZ_JAEKNQ010000033.1"/>
</dbReference>
<accession>A0A934KI92</accession>
<dbReference type="AlphaFoldDB" id="A0A934KI92"/>
<feature type="transmembrane region" description="Helical" evidence="2">
    <location>
        <begin position="28"/>
        <end position="50"/>
    </location>
</feature>
<reference evidence="3 4" key="1">
    <citation type="submission" date="2020-10" db="EMBL/GenBank/DDBJ databases">
        <title>Ca. Dormibacterota MAGs.</title>
        <authorList>
            <person name="Montgomery K."/>
        </authorList>
    </citation>
    <scope>NUCLEOTIDE SEQUENCE [LARGE SCALE GENOMIC DNA]</scope>
    <source>
        <strain evidence="3">SC8811_S16_3</strain>
    </source>
</reference>
<evidence type="ECO:0000256" key="2">
    <source>
        <dbReference type="SAM" id="Phobius"/>
    </source>
</evidence>
<gene>
    <name evidence="3" type="ORF">JF888_08385</name>
</gene>
<evidence type="ECO:0000256" key="1">
    <source>
        <dbReference type="SAM" id="MobiDB-lite"/>
    </source>
</evidence>
<dbReference type="Proteomes" id="UP000620075">
    <property type="component" value="Unassembled WGS sequence"/>
</dbReference>
<feature type="transmembrane region" description="Helical" evidence="2">
    <location>
        <begin position="96"/>
        <end position="120"/>
    </location>
</feature>
<feature type="region of interest" description="Disordered" evidence="1">
    <location>
        <begin position="217"/>
        <end position="238"/>
    </location>
</feature>
<sequence length="238" mass="25279">MVLDILFAVIILVAVVIGYKKGLVQPLLAELFFLGTALFLLGNGEGFAGVLERAFHLNGYFLFVVGLAVTIFMGYLGGRLGGIIHRMPVVQGVDGLLGLALHGFVAILFCYFLLSALLAFNNAFRATAGAAVVTYAQVESLKRQLAANPITAALMPIGDVHKLETQAQKNKSAQLSETPLLGQLQTVSHDFLEPQLTGSRLAPLVLRIGSKVPVLGHATSRDLPTPAPVARPSPTPTK</sequence>
<evidence type="ECO:0000313" key="4">
    <source>
        <dbReference type="Proteomes" id="UP000620075"/>
    </source>
</evidence>